<dbReference type="AlphaFoldDB" id="A0A4Z2J949"/>
<keyword evidence="2" id="KW-1185">Reference proteome</keyword>
<protein>
    <submittedName>
        <fullName evidence="1">Uncharacterized protein</fullName>
    </submittedName>
</protein>
<dbReference type="EMBL" id="SRLO01000014">
    <property type="protein sequence ID" value="TNN86630.1"/>
    <property type="molecule type" value="Genomic_DNA"/>
</dbReference>
<gene>
    <name evidence="1" type="ORF">EYF80_003098</name>
</gene>
<reference evidence="1 2" key="1">
    <citation type="submission" date="2019-03" db="EMBL/GenBank/DDBJ databases">
        <title>First draft genome of Liparis tanakae, snailfish: a comprehensive survey of snailfish specific genes.</title>
        <authorList>
            <person name="Kim W."/>
            <person name="Song I."/>
            <person name="Jeong J.-H."/>
            <person name="Kim D."/>
            <person name="Kim S."/>
            <person name="Ryu S."/>
            <person name="Song J.Y."/>
            <person name="Lee S.K."/>
        </authorList>
    </citation>
    <scope>NUCLEOTIDE SEQUENCE [LARGE SCALE GENOMIC DNA]</scope>
    <source>
        <tissue evidence="1">Muscle</tissue>
    </source>
</reference>
<sequence length="124" mass="13607">MGKKDDGDGADLLIRVGEGRALFKVVPATEDEVGFRVEGGAHLPQAAVTAGTFETVLMPVFVQGLEQVPASYTRRWYSPSSLSNTIVLRNEEFFPGRSVLGSSRLHRSRCSKRLLEMALKRAVD</sequence>
<name>A0A4Z2J949_9TELE</name>
<comment type="caution">
    <text evidence="1">The sequence shown here is derived from an EMBL/GenBank/DDBJ whole genome shotgun (WGS) entry which is preliminary data.</text>
</comment>
<evidence type="ECO:0000313" key="1">
    <source>
        <dbReference type="EMBL" id="TNN86630.1"/>
    </source>
</evidence>
<accession>A0A4Z2J949</accession>
<proteinExistence type="predicted"/>
<organism evidence="1 2">
    <name type="scientific">Liparis tanakae</name>
    <name type="common">Tanaka's snailfish</name>
    <dbReference type="NCBI Taxonomy" id="230148"/>
    <lineage>
        <taxon>Eukaryota</taxon>
        <taxon>Metazoa</taxon>
        <taxon>Chordata</taxon>
        <taxon>Craniata</taxon>
        <taxon>Vertebrata</taxon>
        <taxon>Euteleostomi</taxon>
        <taxon>Actinopterygii</taxon>
        <taxon>Neopterygii</taxon>
        <taxon>Teleostei</taxon>
        <taxon>Neoteleostei</taxon>
        <taxon>Acanthomorphata</taxon>
        <taxon>Eupercaria</taxon>
        <taxon>Perciformes</taxon>
        <taxon>Cottioidei</taxon>
        <taxon>Cottales</taxon>
        <taxon>Liparidae</taxon>
        <taxon>Liparis</taxon>
    </lineage>
</organism>
<evidence type="ECO:0000313" key="2">
    <source>
        <dbReference type="Proteomes" id="UP000314294"/>
    </source>
</evidence>
<dbReference type="Proteomes" id="UP000314294">
    <property type="component" value="Unassembled WGS sequence"/>
</dbReference>